<dbReference type="Gene3D" id="3.20.20.140">
    <property type="entry name" value="Metal-dependent hydrolases"/>
    <property type="match status" value="1"/>
</dbReference>
<dbReference type="PROSITE" id="PS51347">
    <property type="entry name" value="PHOSPHOTRIESTERASE_2"/>
    <property type="match status" value="1"/>
</dbReference>
<dbReference type="Pfam" id="PF02126">
    <property type="entry name" value="PTE"/>
    <property type="match status" value="1"/>
</dbReference>
<name>A0ABU0ZW51_9ACTN</name>
<dbReference type="Proteomes" id="UP001230908">
    <property type="component" value="Unassembled WGS sequence"/>
</dbReference>
<evidence type="ECO:0000256" key="3">
    <source>
        <dbReference type="PROSITE-ProRule" id="PRU00679"/>
    </source>
</evidence>
<evidence type="ECO:0000256" key="1">
    <source>
        <dbReference type="ARBA" id="ARBA00022723"/>
    </source>
</evidence>
<dbReference type="PANTHER" id="PTHR10819">
    <property type="entry name" value="PHOSPHOTRIESTERASE-RELATED"/>
    <property type="match status" value="1"/>
</dbReference>
<protein>
    <recommendedName>
        <fullName evidence="6">Phosphotriesterase</fullName>
    </recommendedName>
</protein>
<evidence type="ECO:0000256" key="2">
    <source>
        <dbReference type="ARBA" id="ARBA00022801"/>
    </source>
</evidence>
<dbReference type="PANTHER" id="PTHR10819:SF3">
    <property type="entry name" value="PHOSPHOTRIESTERASE-RELATED PROTEIN"/>
    <property type="match status" value="1"/>
</dbReference>
<proteinExistence type="inferred from homology"/>
<accession>A0ABU0ZW51</accession>
<feature type="modified residue" description="N6-carboxylysine" evidence="3">
    <location>
        <position position="140"/>
    </location>
</feature>
<comment type="similarity">
    <text evidence="3">Belongs to the metallo-dependent hydrolases superfamily. Phosphotriesterase family.</text>
</comment>
<sequence>MVSPGTVTSVLGPVDPADWGPTDCHGHLFIQRGLPVELEPDFLLDDVEAAVRETTAMREAGGRVVVDCMPIGVGRDVDGLTAVARRTGTVVIASTGFHRARYYPADHWVRRYDTDRIAEIVVAEWTDGIGRSRTRPGVVKVATTGDVPTPVEAKLLVAVGLAAAETGLPVITHTDSFPAALHQLDVLERHGVAPERVILSHMDRHCDADQLAEACARGATVCLDWLGRLDRRPDEVAVELTRGVVERGHGDRVVLGQDLARRQYWENYGGGPGLAHLFRTVVPKLAAHGLGPSEVEAIMVENPRRAYGHA</sequence>
<reference evidence="4 5" key="1">
    <citation type="submission" date="2023-08" db="EMBL/GenBank/DDBJ databases">
        <title>Phytohabitans sansha sp. nov., isolated from marine sediment.</title>
        <authorList>
            <person name="Zhao Y."/>
            <person name="Yi K."/>
        </authorList>
    </citation>
    <scope>NUCLEOTIDE SEQUENCE [LARGE SCALE GENOMIC DNA]</scope>
    <source>
        <strain evidence="4 5">ZYX-F-186</strain>
    </source>
</reference>
<dbReference type="InterPro" id="IPR032466">
    <property type="entry name" value="Metal_Hydrolase"/>
</dbReference>
<keyword evidence="1" id="KW-0479">Metal-binding</keyword>
<keyword evidence="5" id="KW-1185">Reference proteome</keyword>
<organism evidence="4 5">
    <name type="scientific">Phytohabitans maris</name>
    <dbReference type="NCBI Taxonomy" id="3071409"/>
    <lineage>
        <taxon>Bacteria</taxon>
        <taxon>Bacillati</taxon>
        <taxon>Actinomycetota</taxon>
        <taxon>Actinomycetes</taxon>
        <taxon>Micromonosporales</taxon>
        <taxon>Micromonosporaceae</taxon>
    </lineage>
</organism>
<comment type="caution">
    <text evidence="4">The sequence shown here is derived from an EMBL/GenBank/DDBJ whole genome shotgun (WGS) entry which is preliminary data.</text>
</comment>
<dbReference type="PIRSF" id="PIRSF016839">
    <property type="entry name" value="PhP"/>
    <property type="match status" value="1"/>
</dbReference>
<dbReference type="InterPro" id="IPR001559">
    <property type="entry name" value="Phosphotriesterase"/>
</dbReference>
<keyword evidence="2" id="KW-0378">Hydrolase</keyword>
<evidence type="ECO:0000313" key="4">
    <source>
        <dbReference type="EMBL" id="MDQ7911217.1"/>
    </source>
</evidence>
<gene>
    <name evidence="4" type="ORF">RB614_42685</name>
</gene>
<dbReference type="RefSeq" id="WP_308718439.1">
    <property type="nucleotide sequence ID" value="NZ_JAVHUY010000074.1"/>
</dbReference>
<dbReference type="SUPFAM" id="SSF51556">
    <property type="entry name" value="Metallo-dependent hydrolases"/>
    <property type="match status" value="1"/>
</dbReference>
<evidence type="ECO:0008006" key="6">
    <source>
        <dbReference type="Google" id="ProtNLM"/>
    </source>
</evidence>
<evidence type="ECO:0000313" key="5">
    <source>
        <dbReference type="Proteomes" id="UP001230908"/>
    </source>
</evidence>
<dbReference type="EMBL" id="JAVHUY010000074">
    <property type="protein sequence ID" value="MDQ7911217.1"/>
    <property type="molecule type" value="Genomic_DNA"/>
</dbReference>